<dbReference type="InterPro" id="IPR036249">
    <property type="entry name" value="Thioredoxin-like_sf"/>
</dbReference>
<dbReference type="GO" id="GO:0016853">
    <property type="term" value="F:isomerase activity"/>
    <property type="evidence" value="ECO:0007669"/>
    <property type="project" value="UniProtKB-KW"/>
</dbReference>
<dbReference type="PANTHER" id="PTHR35272:SF3">
    <property type="entry name" value="THIOL:DISULFIDE INTERCHANGE PROTEIN DSBC"/>
    <property type="match status" value="1"/>
</dbReference>
<evidence type="ECO:0000256" key="1">
    <source>
        <dbReference type="SAM" id="SignalP"/>
    </source>
</evidence>
<proteinExistence type="predicted"/>
<feature type="domain" description="Thioredoxin-like fold" evidence="2">
    <location>
        <begin position="62"/>
        <end position="201"/>
    </location>
</feature>
<evidence type="ECO:0000259" key="2">
    <source>
        <dbReference type="Pfam" id="PF13098"/>
    </source>
</evidence>
<gene>
    <name evidence="3" type="ORF">BAE27_12420</name>
</gene>
<dbReference type="Proteomes" id="UP000175616">
    <property type="component" value="Unassembled WGS sequence"/>
</dbReference>
<dbReference type="InterPro" id="IPR012336">
    <property type="entry name" value="Thioredoxin-like_fold"/>
</dbReference>
<evidence type="ECO:0000313" key="4">
    <source>
        <dbReference type="Proteomes" id="UP000175616"/>
    </source>
</evidence>
<comment type="caution">
    <text evidence="3">The sequence shown here is derived from an EMBL/GenBank/DDBJ whole genome shotgun (WGS) entry which is preliminary data.</text>
</comment>
<feature type="signal peptide" evidence="1">
    <location>
        <begin position="1"/>
        <end position="33"/>
    </location>
</feature>
<dbReference type="PANTHER" id="PTHR35272">
    <property type="entry name" value="THIOL:DISULFIDE INTERCHANGE PROTEIN DSBC-RELATED"/>
    <property type="match status" value="1"/>
</dbReference>
<organism evidence="3 4">
    <name type="scientific">Acidithiobacillus caldus</name>
    <dbReference type="NCBI Taxonomy" id="33059"/>
    <lineage>
        <taxon>Bacteria</taxon>
        <taxon>Pseudomonadati</taxon>
        <taxon>Pseudomonadota</taxon>
        <taxon>Acidithiobacillia</taxon>
        <taxon>Acidithiobacillales</taxon>
        <taxon>Acidithiobacillaceae</taxon>
        <taxon>Acidithiobacillus</taxon>
    </lineage>
</organism>
<dbReference type="Pfam" id="PF13098">
    <property type="entry name" value="Thioredoxin_2"/>
    <property type="match status" value="1"/>
</dbReference>
<protein>
    <submittedName>
        <fullName evidence="3">Disulfide isomerase</fullName>
    </submittedName>
</protein>
<dbReference type="InterPro" id="IPR051470">
    <property type="entry name" value="Thiol:disulfide_interchange"/>
</dbReference>
<name>A0A1E7YKK1_9PROT</name>
<accession>A0A1E7YKK1</accession>
<dbReference type="SUPFAM" id="SSF52833">
    <property type="entry name" value="Thioredoxin-like"/>
    <property type="match status" value="1"/>
</dbReference>
<sequence>MRRAMTIRMPTKVLFSILLAASLSLVVFTPADASTLATGQKTVEQKLWTQTLPKQLTYIQDGHGGPVIYDFQDPNCPYCHALYENEAPLIREGKLTVRYVPVAILTPESAGEAAAWLSSPHPVQTLQHFEAIVGTAFQTGDFAHLPHVQVTARIRKELRENKKMFLELGFDGTPALLFRAKNGQLGTIPGYMTANQLRHLLPRLHVAPS</sequence>
<feature type="chain" id="PRO_5009208991" evidence="1">
    <location>
        <begin position="34"/>
        <end position="209"/>
    </location>
</feature>
<keyword evidence="1" id="KW-0732">Signal</keyword>
<reference evidence="3 4" key="1">
    <citation type="submission" date="2016-06" db="EMBL/GenBank/DDBJ databases">
        <title>Gene turnover analysis identifies the evolutionary adaptation of the extremophile Acidithiobacillus caldus.</title>
        <authorList>
            <person name="Zhang X."/>
        </authorList>
    </citation>
    <scope>NUCLEOTIDE SEQUENCE [LARGE SCALE GENOMIC DNA]</scope>
    <source>
        <strain evidence="3 4">DX</strain>
    </source>
</reference>
<dbReference type="AlphaFoldDB" id="A0A1E7YKK1"/>
<dbReference type="Gene3D" id="3.40.30.10">
    <property type="entry name" value="Glutaredoxin"/>
    <property type="match status" value="1"/>
</dbReference>
<keyword evidence="3" id="KW-0413">Isomerase</keyword>
<evidence type="ECO:0000313" key="3">
    <source>
        <dbReference type="EMBL" id="OFC29981.1"/>
    </source>
</evidence>
<dbReference type="EMBL" id="LZYE01000348">
    <property type="protein sequence ID" value="OFC29981.1"/>
    <property type="molecule type" value="Genomic_DNA"/>
</dbReference>